<organism evidence="4 5">
    <name type="scientific">Pontibacter silvestris</name>
    <dbReference type="NCBI Taxonomy" id="2305183"/>
    <lineage>
        <taxon>Bacteria</taxon>
        <taxon>Pseudomonadati</taxon>
        <taxon>Bacteroidota</taxon>
        <taxon>Cytophagia</taxon>
        <taxon>Cytophagales</taxon>
        <taxon>Hymenobacteraceae</taxon>
        <taxon>Pontibacter</taxon>
    </lineage>
</organism>
<feature type="domain" description="Galactokinase N-terminal" evidence="3">
    <location>
        <begin position="31"/>
        <end position="61"/>
    </location>
</feature>
<sequence length="68" mass="7824">MIKFSKCISSKSDRINLRSRISFRSCTIENHCWFAPLKESLSGEYTDYIDGFILPAAIKKGRFLRSCS</sequence>
<dbReference type="Proteomes" id="UP001597369">
    <property type="component" value="Unassembled WGS sequence"/>
</dbReference>
<evidence type="ECO:0000256" key="1">
    <source>
        <dbReference type="ARBA" id="ARBA00022741"/>
    </source>
</evidence>
<accession>A0ABW4WUE8</accession>
<evidence type="ECO:0000256" key="2">
    <source>
        <dbReference type="ARBA" id="ARBA00022840"/>
    </source>
</evidence>
<gene>
    <name evidence="4" type="ORF">ACFSKU_03665</name>
</gene>
<dbReference type="EMBL" id="JBHUHV010000014">
    <property type="protein sequence ID" value="MFD2065966.1"/>
    <property type="molecule type" value="Genomic_DNA"/>
</dbReference>
<proteinExistence type="predicted"/>
<dbReference type="InterPro" id="IPR019539">
    <property type="entry name" value="GalKase_N"/>
</dbReference>
<evidence type="ECO:0000259" key="3">
    <source>
        <dbReference type="Pfam" id="PF10509"/>
    </source>
</evidence>
<evidence type="ECO:0000313" key="4">
    <source>
        <dbReference type="EMBL" id="MFD2065966.1"/>
    </source>
</evidence>
<reference evidence="5" key="1">
    <citation type="journal article" date="2019" name="Int. J. Syst. Evol. Microbiol.">
        <title>The Global Catalogue of Microorganisms (GCM) 10K type strain sequencing project: providing services to taxonomists for standard genome sequencing and annotation.</title>
        <authorList>
            <consortium name="The Broad Institute Genomics Platform"/>
            <consortium name="The Broad Institute Genome Sequencing Center for Infectious Disease"/>
            <person name="Wu L."/>
            <person name="Ma J."/>
        </authorList>
    </citation>
    <scope>NUCLEOTIDE SEQUENCE [LARGE SCALE GENOMIC DNA]</scope>
    <source>
        <strain evidence="5">JCM 16545</strain>
    </source>
</reference>
<keyword evidence="1" id="KW-0547">Nucleotide-binding</keyword>
<protein>
    <submittedName>
        <fullName evidence="4">Galactokinase family protein</fullName>
    </submittedName>
</protein>
<dbReference type="SUPFAM" id="SSF54211">
    <property type="entry name" value="Ribosomal protein S5 domain 2-like"/>
    <property type="match status" value="1"/>
</dbReference>
<dbReference type="Pfam" id="PF10509">
    <property type="entry name" value="GalKase_gal_bdg"/>
    <property type="match status" value="1"/>
</dbReference>
<name>A0ABW4WUE8_9BACT</name>
<dbReference type="RefSeq" id="WP_377469116.1">
    <property type="nucleotide sequence ID" value="NZ_JAJJWI010000019.1"/>
</dbReference>
<dbReference type="InterPro" id="IPR020568">
    <property type="entry name" value="Ribosomal_Su5_D2-typ_SF"/>
</dbReference>
<comment type="caution">
    <text evidence="4">The sequence shown here is derived from an EMBL/GenBank/DDBJ whole genome shotgun (WGS) entry which is preliminary data.</text>
</comment>
<evidence type="ECO:0000313" key="5">
    <source>
        <dbReference type="Proteomes" id="UP001597369"/>
    </source>
</evidence>
<keyword evidence="5" id="KW-1185">Reference proteome</keyword>
<keyword evidence="2" id="KW-0067">ATP-binding</keyword>